<name>A0A5B0SIK7_PUCGR</name>
<reference evidence="1 2" key="1">
    <citation type="submission" date="2019-05" db="EMBL/GenBank/DDBJ databases">
        <title>Emergence of the Ug99 lineage of the wheat stem rust pathogen through somatic hybridization.</title>
        <authorList>
            <person name="Li F."/>
            <person name="Upadhyaya N.M."/>
            <person name="Sperschneider J."/>
            <person name="Matny O."/>
            <person name="Nguyen-Phuc H."/>
            <person name="Mago R."/>
            <person name="Raley C."/>
            <person name="Miller M.E."/>
            <person name="Silverstein K.A.T."/>
            <person name="Henningsen E."/>
            <person name="Hirsch C.D."/>
            <person name="Visser B."/>
            <person name="Pretorius Z.A."/>
            <person name="Steffenson B.J."/>
            <person name="Schwessinger B."/>
            <person name="Dodds P.N."/>
            <person name="Figueroa M."/>
        </authorList>
    </citation>
    <scope>NUCLEOTIDE SEQUENCE [LARGE SCALE GENOMIC DNA]</scope>
    <source>
        <strain evidence="1 2">Ug99</strain>
    </source>
</reference>
<dbReference type="Proteomes" id="UP000325313">
    <property type="component" value="Unassembled WGS sequence"/>
</dbReference>
<sequence>MSPEKSSSVSNIGPTLIVPLRTLSGSIALGENFRLPRVTLLNPSGELATIGIPIIGSTWLNSLSDLRLRMTGCTKPGRQSKGMRLCGRSSTWAYRKGSNHMRPMPGS</sequence>
<evidence type="ECO:0000313" key="2">
    <source>
        <dbReference type="Proteomes" id="UP000325313"/>
    </source>
</evidence>
<evidence type="ECO:0000313" key="1">
    <source>
        <dbReference type="EMBL" id="KAA1138016.1"/>
    </source>
</evidence>
<organism evidence="1 2">
    <name type="scientific">Puccinia graminis f. sp. tritici</name>
    <dbReference type="NCBI Taxonomy" id="56615"/>
    <lineage>
        <taxon>Eukaryota</taxon>
        <taxon>Fungi</taxon>
        <taxon>Dikarya</taxon>
        <taxon>Basidiomycota</taxon>
        <taxon>Pucciniomycotina</taxon>
        <taxon>Pucciniomycetes</taxon>
        <taxon>Pucciniales</taxon>
        <taxon>Pucciniaceae</taxon>
        <taxon>Puccinia</taxon>
    </lineage>
</organism>
<dbReference type="EMBL" id="VDEP01000004">
    <property type="protein sequence ID" value="KAA1138016.1"/>
    <property type="molecule type" value="Genomic_DNA"/>
</dbReference>
<dbReference type="AlphaFoldDB" id="A0A5B0SIK7"/>
<gene>
    <name evidence="1" type="ORF">PGTUg99_022827</name>
</gene>
<accession>A0A5B0SIK7</accession>
<proteinExistence type="predicted"/>
<comment type="caution">
    <text evidence="1">The sequence shown here is derived from an EMBL/GenBank/DDBJ whole genome shotgun (WGS) entry which is preliminary data.</text>
</comment>
<protein>
    <submittedName>
        <fullName evidence="1">Uncharacterized protein</fullName>
    </submittedName>
</protein>